<dbReference type="Pfam" id="PF20411">
    <property type="entry name" value="DUF6697"/>
    <property type="match status" value="1"/>
</dbReference>
<reference evidence="4 5" key="1">
    <citation type="journal article" date="2021" name="Environ. Microbiol.">
        <title>Gene family expansions and transcriptome signatures uncover fungal adaptations to wood decay.</title>
        <authorList>
            <person name="Hage H."/>
            <person name="Miyauchi S."/>
            <person name="Viragh M."/>
            <person name="Drula E."/>
            <person name="Min B."/>
            <person name="Chaduli D."/>
            <person name="Navarro D."/>
            <person name="Favel A."/>
            <person name="Norest M."/>
            <person name="Lesage-Meessen L."/>
            <person name="Balint B."/>
            <person name="Merenyi Z."/>
            <person name="de Eugenio L."/>
            <person name="Morin E."/>
            <person name="Martinez A.T."/>
            <person name="Baldrian P."/>
            <person name="Stursova M."/>
            <person name="Martinez M.J."/>
            <person name="Novotny C."/>
            <person name="Magnuson J.K."/>
            <person name="Spatafora J.W."/>
            <person name="Maurice S."/>
            <person name="Pangilinan J."/>
            <person name="Andreopoulos W."/>
            <person name="LaButti K."/>
            <person name="Hundley H."/>
            <person name="Na H."/>
            <person name="Kuo A."/>
            <person name="Barry K."/>
            <person name="Lipzen A."/>
            <person name="Henrissat B."/>
            <person name="Riley R."/>
            <person name="Ahrendt S."/>
            <person name="Nagy L.G."/>
            <person name="Grigoriev I.V."/>
            <person name="Martin F."/>
            <person name="Rosso M.N."/>
        </authorList>
    </citation>
    <scope>NUCLEOTIDE SEQUENCE [LARGE SCALE GENOMIC DNA]</scope>
    <source>
        <strain evidence="4 5">CIRM-BRFM 1785</strain>
    </source>
</reference>
<evidence type="ECO:0000256" key="1">
    <source>
        <dbReference type="SAM" id="Coils"/>
    </source>
</evidence>
<keyword evidence="1" id="KW-0175">Coiled coil</keyword>
<feature type="region of interest" description="Disordered" evidence="2">
    <location>
        <begin position="226"/>
        <end position="260"/>
    </location>
</feature>
<dbReference type="GeneID" id="72002315"/>
<evidence type="ECO:0000313" key="4">
    <source>
        <dbReference type="EMBL" id="KAH9837089.1"/>
    </source>
</evidence>
<gene>
    <name evidence="4" type="ORF">C8Q71DRAFT_723430</name>
</gene>
<feature type="coiled-coil region" evidence="1">
    <location>
        <begin position="180"/>
        <end position="214"/>
    </location>
</feature>
<evidence type="ECO:0000313" key="5">
    <source>
        <dbReference type="Proteomes" id="UP000814176"/>
    </source>
</evidence>
<comment type="caution">
    <text evidence="4">The sequence shown here is derived from an EMBL/GenBank/DDBJ whole genome shotgun (WGS) entry which is preliminary data.</text>
</comment>
<keyword evidence="5" id="KW-1185">Reference proteome</keyword>
<dbReference type="InterPro" id="IPR046520">
    <property type="entry name" value="DUF6697"/>
</dbReference>
<evidence type="ECO:0000259" key="3">
    <source>
        <dbReference type="Pfam" id="PF20411"/>
    </source>
</evidence>
<dbReference type="Proteomes" id="UP000814176">
    <property type="component" value="Unassembled WGS sequence"/>
</dbReference>
<dbReference type="EMBL" id="JADCUA010000009">
    <property type="protein sequence ID" value="KAH9837089.1"/>
    <property type="molecule type" value="Genomic_DNA"/>
</dbReference>
<evidence type="ECO:0000256" key="2">
    <source>
        <dbReference type="SAM" id="MobiDB-lite"/>
    </source>
</evidence>
<feature type="coiled-coil region" evidence="1">
    <location>
        <begin position="95"/>
        <end position="154"/>
    </location>
</feature>
<name>A0ABQ8KH69_9APHY</name>
<proteinExistence type="predicted"/>
<sequence>MEAAIFEAEARNLQAEILRKVTAENVRLLKTMREWIRRAKAAEQQVSSLRMPGNAAAEEHAALKTQLVEAQAQVYALHGEVDAEKEKRVVAEEATEQLLSQHTALSADNAKLKEEVMRRGEDLSVQDLALVIERNELQNTVATLRAGLEGKESEAQNALTAETRSSTQSQLDAVGQEMAYEAMLQERSTLRGQLAVAQKETDDLKAKVALLEAAVQSGTVAALQRSGAEASASRTVASQPAKKKRAGKKDGGPVDFANYASPIPPTRQAILASYPEIDPALPPELAGYVSFTKTELSQLLGGSTQGLFVRVTKSARPLAVKYDIGEFLCPNLNQNSWLPTKPGAHGYMQVGLGDRDRVRFEDAEVRPVFVGAASQFRYFGTYELKRVERLTAEEWLTLPEKVVSLARWRRSC</sequence>
<dbReference type="RefSeq" id="XP_047779258.1">
    <property type="nucleotide sequence ID" value="XM_047921583.1"/>
</dbReference>
<protein>
    <recommendedName>
        <fullName evidence="3">DUF6697 domain-containing protein</fullName>
    </recommendedName>
</protein>
<accession>A0ABQ8KH69</accession>
<organism evidence="4 5">
    <name type="scientific">Rhodofomes roseus</name>
    <dbReference type="NCBI Taxonomy" id="34475"/>
    <lineage>
        <taxon>Eukaryota</taxon>
        <taxon>Fungi</taxon>
        <taxon>Dikarya</taxon>
        <taxon>Basidiomycota</taxon>
        <taxon>Agaricomycotina</taxon>
        <taxon>Agaricomycetes</taxon>
        <taxon>Polyporales</taxon>
        <taxon>Rhodofomes</taxon>
    </lineage>
</organism>
<feature type="domain" description="DUF6697" evidence="3">
    <location>
        <begin position="291"/>
        <end position="403"/>
    </location>
</feature>